<sequence>FLSVAYPLWYKTRPRLTQAAVVSGICWFLASAHCSVIYVTEYWGNATYSQGTNDTCYLEFREDQLAVVLPVRLEAAVVLFMVPLCITSYCYSRLVWILSRGASRRRRKRVMGLLAATLLIFFVCFGPYNMSHVVGYVQGKSPSWRSYVLLFSTLNSCIDPLVFYFSSSKFQAEFHQLLGRLTRSCVPWTQEASMELTVKNEEEPSNECPS</sequence>
<dbReference type="PANTHER" id="PTHR45822:SF6">
    <property type="entry name" value="FREE FATTY ACID RECEPTOR 3-RELATED"/>
    <property type="match status" value="1"/>
</dbReference>
<accession>A0AAW0GU92</accession>
<keyword evidence="3 6" id="KW-1133">Transmembrane helix</keyword>
<feature type="non-terminal residue" evidence="8">
    <location>
        <position position="1"/>
    </location>
</feature>
<protein>
    <recommendedName>
        <fullName evidence="7">G-protein coupled receptors family 1 profile domain-containing protein</fullName>
    </recommendedName>
</protein>
<reference evidence="8 9" key="1">
    <citation type="journal article" date="2023" name="bioRxiv">
        <title>Conserved and derived expression patterns and positive selection on dental genes reveal complex evolutionary context of ever-growing rodent molars.</title>
        <authorList>
            <person name="Calamari Z.T."/>
            <person name="Song A."/>
            <person name="Cohen E."/>
            <person name="Akter M."/>
            <person name="Roy R.D."/>
            <person name="Hallikas O."/>
            <person name="Christensen M.M."/>
            <person name="Li P."/>
            <person name="Marangoni P."/>
            <person name="Jernvall J."/>
            <person name="Klein O.D."/>
        </authorList>
    </citation>
    <scope>NUCLEOTIDE SEQUENCE [LARGE SCALE GENOMIC DNA]</scope>
    <source>
        <strain evidence="8">V071</strain>
    </source>
</reference>
<evidence type="ECO:0000256" key="2">
    <source>
        <dbReference type="ARBA" id="ARBA00022692"/>
    </source>
</evidence>
<keyword evidence="9" id="KW-1185">Reference proteome</keyword>
<name>A0AAW0GU92_MYOGA</name>
<comment type="subcellular location">
    <subcellularLocation>
        <location evidence="1">Membrane</location>
        <topology evidence="1">Multi-pass membrane protein</topology>
    </subcellularLocation>
</comment>
<evidence type="ECO:0000259" key="7">
    <source>
        <dbReference type="PROSITE" id="PS50262"/>
    </source>
</evidence>
<gene>
    <name evidence="8" type="ORF">U0070_004516</name>
</gene>
<keyword evidence="2 6" id="KW-0812">Transmembrane</keyword>
<evidence type="ECO:0000313" key="9">
    <source>
        <dbReference type="Proteomes" id="UP001488838"/>
    </source>
</evidence>
<dbReference type="InterPro" id="IPR000276">
    <property type="entry name" value="GPCR_Rhodpsn"/>
</dbReference>
<dbReference type="GO" id="GO:0005886">
    <property type="term" value="C:plasma membrane"/>
    <property type="evidence" value="ECO:0007669"/>
    <property type="project" value="TreeGrafter"/>
</dbReference>
<evidence type="ECO:0000313" key="8">
    <source>
        <dbReference type="EMBL" id="KAK7795041.1"/>
    </source>
</evidence>
<feature type="transmembrane region" description="Helical" evidence="6">
    <location>
        <begin position="110"/>
        <end position="128"/>
    </location>
</feature>
<feature type="transmembrane region" description="Helical" evidence="6">
    <location>
        <begin position="75"/>
        <end position="98"/>
    </location>
</feature>
<dbReference type="Gene3D" id="1.20.1070.10">
    <property type="entry name" value="Rhodopsin 7-helix transmembrane proteins"/>
    <property type="match status" value="1"/>
</dbReference>
<feature type="transmembrane region" description="Helical" evidence="6">
    <location>
        <begin position="20"/>
        <end position="39"/>
    </location>
</feature>
<evidence type="ECO:0000256" key="3">
    <source>
        <dbReference type="ARBA" id="ARBA00022989"/>
    </source>
</evidence>
<evidence type="ECO:0000256" key="4">
    <source>
        <dbReference type="ARBA" id="ARBA00023136"/>
    </source>
</evidence>
<comment type="caution">
    <text evidence="8">The sequence shown here is derived from an EMBL/GenBank/DDBJ whole genome shotgun (WGS) entry which is preliminary data.</text>
</comment>
<dbReference type="InterPro" id="IPR017452">
    <property type="entry name" value="GPCR_Rhodpsn_7TM"/>
</dbReference>
<dbReference type="Pfam" id="PF00001">
    <property type="entry name" value="7tm_1"/>
    <property type="match status" value="1"/>
</dbReference>
<dbReference type="GO" id="GO:0071398">
    <property type="term" value="P:cellular response to fatty acid"/>
    <property type="evidence" value="ECO:0007669"/>
    <property type="project" value="TreeGrafter"/>
</dbReference>
<dbReference type="AlphaFoldDB" id="A0AAW0GU92"/>
<evidence type="ECO:0000256" key="5">
    <source>
        <dbReference type="ARBA" id="ARBA00023170"/>
    </source>
</evidence>
<dbReference type="SUPFAM" id="SSF81321">
    <property type="entry name" value="Family A G protein-coupled receptor-like"/>
    <property type="match status" value="1"/>
</dbReference>
<feature type="transmembrane region" description="Helical" evidence="6">
    <location>
        <begin position="148"/>
        <end position="166"/>
    </location>
</feature>
<dbReference type="GO" id="GO:0004930">
    <property type="term" value="F:G protein-coupled receptor activity"/>
    <property type="evidence" value="ECO:0007669"/>
    <property type="project" value="InterPro"/>
</dbReference>
<keyword evidence="5" id="KW-0675">Receptor</keyword>
<evidence type="ECO:0000256" key="6">
    <source>
        <dbReference type="SAM" id="Phobius"/>
    </source>
</evidence>
<dbReference type="PRINTS" id="PR00237">
    <property type="entry name" value="GPCRRHODOPSN"/>
</dbReference>
<organism evidence="8 9">
    <name type="scientific">Myodes glareolus</name>
    <name type="common">Bank vole</name>
    <name type="synonym">Clethrionomys glareolus</name>
    <dbReference type="NCBI Taxonomy" id="447135"/>
    <lineage>
        <taxon>Eukaryota</taxon>
        <taxon>Metazoa</taxon>
        <taxon>Chordata</taxon>
        <taxon>Craniata</taxon>
        <taxon>Vertebrata</taxon>
        <taxon>Euteleostomi</taxon>
        <taxon>Mammalia</taxon>
        <taxon>Eutheria</taxon>
        <taxon>Euarchontoglires</taxon>
        <taxon>Glires</taxon>
        <taxon>Rodentia</taxon>
        <taxon>Myomorpha</taxon>
        <taxon>Muroidea</taxon>
        <taxon>Cricetidae</taxon>
        <taxon>Arvicolinae</taxon>
        <taxon>Myodes</taxon>
    </lineage>
</organism>
<feature type="domain" description="G-protein coupled receptors family 1 profile" evidence="7">
    <location>
        <begin position="1"/>
        <end position="163"/>
    </location>
</feature>
<dbReference type="PROSITE" id="PS50262">
    <property type="entry name" value="G_PROTEIN_RECEP_F1_2"/>
    <property type="match status" value="1"/>
</dbReference>
<dbReference type="EMBL" id="JBBHLL010003835">
    <property type="protein sequence ID" value="KAK7795041.1"/>
    <property type="molecule type" value="Genomic_DNA"/>
</dbReference>
<proteinExistence type="predicted"/>
<dbReference type="Proteomes" id="UP001488838">
    <property type="component" value="Unassembled WGS sequence"/>
</dbReference>
<evidence type="ECO:0000256" key="1">
    <source>
        <dbReference type="ARBA" id="ARBA00004141"/>
    </source>
</evidence>
<dbReference type="PANTHER" id="PTHR45822">
    <property type="entry name" value="FREE FATTY ACID RECEPTOR 2-RELATED"/>
    <property type="match status" value="1"/>
</dbReference>
<keyword evidence="4 6" id="KW-0472">Membrane</keyword>